<dbReference type="EMBL" id="BAAAYX010000020">
    <property type="protein sequence ID" value="GAA3715165.1"/>
    <property type="molecule type" value="Genomic_DNA"/>
</dbReference>
<dbReference type="Proteomes" id="UP001500051">
    <property type="component" value="Unassembled WGS sequence"/>
</dbReference>
<dbReference type="Gene3D" id="3.90.79.10">
    <property type="entry name" value="Nucleoside Triphosphate Pyrophosphohydrolase"/>
    <property type="match status" value="1"/>
</dbReference>
<evidence type="ECO:0000256" key="4">
    <source>
        <dbReference type="ARBA" id="ARBA00022842"/>
    </source>
</evidence>
<dbReference type="Gene3D" id="3.40.630.30">
    <property type="match status" value="1"/>
</dbReference>
<dbReference type="PROSITE" id="PS00893">
    <property type="entry name" value="NUDIX_BOX"/>
    <property type="match status" value="1"/>
</dbReference>
<comment type="similarity">
    <text evidence="2 5">Belongs to the Nudix hydrolase family.</text>
</comment>
<name>A0ABP7E737_9ACTN</name>
<dbReference type="CDD" id="cd18876">
    <property type="entry name" value="NUDIX_Hydrolase"/>
    <property type="match status" value="1"/>
</dbReference>
<sequence>MSDAVRLTVGDHGIAGLSWGPEVDADVLQRRITALAEEALADGVRRIETAVPAGDRLARRAVLRSGFRFEGTRRSVVPLGDGSYDDLALFARLAADVVGGPDGFSGVMNTVLPRKRVIAHVLMRDVDDRILLCDTAFKSDWELPGGIVEPGEPPRDGAIREVAEELGLDLAVGRLLVADWLPPYLGWEDALELIFDGGVVTEDDLATFSLQENEILSVALLTLDEAAEVVTPLSHRRLSVAMGLAAGESAYLQDGSP</sequence>
<dbReference type="Pfam" id="PF00293">
    <property type="entry name" value="NUDIX"/>
    <property type="match status" value="1"/>
</dbReference>
<dbReference type="InterPro" id="IPR016181">
    <property type="entry name" value="Acyl_CoA_acyltransferase"/>
</dbReference>
<keyword evidence="4" id="KW-0460">Magnesium</keyword>
<keyword evidence="8" id="KW-1185">Reference proteome</keyword>
<keyword evidence="3 5" id="KW-0378">Hydrolase</keyword>
<evidence type="ECO:0000256" key="2">
    <source>
        <dbReference type="ARBA" id="ARBA00005582"/>
    </source>
</evidence>
<evidence type="ECO:0000256" key="5">
    <source>
        <dbReference type="RuleBase" id="RU003476"/>
    </source>
</evidence>
<evidence type="ECO:0000313" key="7">
    <source>
        <dbReference type="EMBL" id="GAA3715165.1"/>
    </source>
</evidence>
<feature type="domain" description="Nudix hydrolase" evidence="6">
    <location>
        <begin position="113"/>
        <end position="246"/>
    </location>
</feature>
<accession>A0ABP7E737</accession>
<dbReference type="RefSeq" id="WP_344814048.1">
    <property type="nucleotide sequence ID" value="NZ_BAAAYX010000020.1"/>
</dbReference>
<dbReference type="InterPro" id="IPR015797">
    <property type="entry name" value="NUDIX_hydrolase-like_dom_sf"/>
</dbReference>
<evidence type="ECO:0000256" key="3">
    <source>
        <dbReference type="ARBA" id="ARBA00022801"/>
    </source>
</evidence>
<dbReference type="InterPro" id="IPR020084">
    <property type="entry name" value="NUDIX_hydrolase_CS"/>
</dbReference>
<dbReference type="PANTHER" id="PTHR43046">
    <property type="entry name" value="GDP-MANNOSE MANNOSYL HYDROLASE"/>
    <property type="match status" value="1"/>
</dbReference>
<protein>
    <recommendedName>
        <fullName evidence="6">Nudix hydrolase domain-containing protein</fullName>
    </recommendedName>
</protein>
<dbReference type="PROSITE" id="PS51462">
    <property type="entry name" value="NUDIX"/>
    <property type="match status" value="1"/>
</dbReference>
<dbReference type="InterPro" id="IPR000086">
    <property type="entry name" value="NUDIX_hydrolase_dom"/>
</dbReference>
<comment type="caution">
    <text evidence="7">The sequence shown here is derived from an EMBL/GenBank/DDBJ whole genome shotgun (WGS) entry which is preliminary data.</text>
</comment>
<evidence type="ECO:0000256" key="1">
    <source>
        <dbReference type="ARBA" id="ARBA00001946"/>
    </source>
</evidence>
<organism evidence="7 8">
    <name type="scientific">Microlunatus aurantiacus</name>
    <dbReference type="NCBI Taxonomy" id="446786"/>
    <lineage>
        <taxon>Bacteria</taxon>
        <taxon>Bacillati</taxon>
        <taxon>Actinomycetota</taxon>
        <taxon>Actinomycetes</taxon>
        <taxon>Propionibacteriales</taxon>
        <taxon>Propionibacteriaceae</taxon>
        <taxon>Microlunatus</taxon>
    </lineage>
</organism>
<reference evidence="8" key="1">
    <citation type="journal article" date="2019" name="Int. J. Syst. Evol. Microbiol.">
        <title>The Global Catalogue of Microorganisms (GCM) 10K type strain sequencing project: providing services to taxonomists for standard genome sequencing and annotation.</title>
        <authorList>
            <consortium name="The Broad Institute Genomics Platform"/>
            <consortium name="The Broad Institute Genome Sequencing Center for Infectious Disease"/>
            <person name="Wu L."/>
            <person name="Ma J."/>
        </authorList>
    </citation>
    <scope>NUCLEOTIDE SEQUENCE [LARGE SCALE GENOMIC DNA]</scope>
    <source>
        <strain evidence="8">JCM 16548</strain>
    </source>
</reference>
<dbReference type="PRINTS" id="PR00502">
    <property type="entry name" value="NUDIXFAMILY"/>
</dbReference>
<proteinExistence type="inferred from homology"/>
<dbReference type="SUPFAM" id="SSF55811">
    <property type="entry name" value="Nudix"/>
    <property type="match status" value="1"/>
</dbReference>
<evidence type="ECO:0000259" key="6">
    <source>
        <dbReference type="PROSITE" id="PS51462"/>
    </source>
</evidence>
<evidence type="ECO:0000313" key="8">
    <source>
        <dbReference type="Proteomes" id="UP001500051"/>
    </source>
</evidence>
<comment type="cofactor">
    <cofactor evidence="1">
        <name>Mg(2+)</name>
        <dbReference type="ChEBI" id="CHEBI:18420"/>
    </cofactor>
</comment>
<dbReference type="PANTHER" id="PTHR43046:SF12">
    <property type="entry name" value="GDP-MANNOSE MANNOSYL HYDROLASE"/>
    <property type="match status" value="1"/>
</dbReference>
<dbReference type="InterPro" id="IPR020476">
    <property type="entry name" value="Nudix_hydrolase"/>
</dbReference>
<dbReference type="SUPFAM" id="SSF55729">
    <property type="entry name" value="Acyl-CoA N-acyltransferases (Nat)"/>
    <property type="match status" value="1"/>
</dbReference>
<gene>
    <name evidence="7" type="ORF">GCM10022204_38150</name>
</gene>